<protein>
    <submittedName>
        <fullName evidence="2">Uncharacterized protein</fullName>
    </submittedName>
</protein>
<evidence type="ECO:0000313" key="3">
    <source>
        <dbReference type="Proteomes" id="UP000188532"/>
    </source>
</evidence>
<dbReference type="AlphaFoldDB" id="A0A1V3XXB1"/>
<sequence>MPAAAAALAHRDRRDHRDQRQRGAPSNFSALPSISARTGRE</sequence>
<reference evidence="2 3" key="1">
    <citation type="submission" date="2017-02" db="EMBL/GenBank/DDBJ databases">
        <title>Complete genome sequences of Mycobacterium kansasii strains isolated from rhesus macaques.</title>
        <authorList>
            <person name="Panda A."/>
            <person name="Nagaraj S."/>
            <person name="Zhao X."/>
            <person name="Tettelin H."/>
            <person name="Detolla L.J."/>
        </authorList>
    </citation>
    <scope>NUCLEOTIDE SEQUENCE [LARGE SCALE GENOMIC DNA]</scope>
    <source>
        <strain evidence="2 3">11-3469</strain>
    </source>
</reference>
<comment type="caution">
    <text evidence="2">The sequence shown here is derived from an EMBL/GenBank/DDBJ whole genome shotgun (WGS) entry which is preliminary data.</text>
</comment>
<gene>
    <name evidence="2" type="ORF">BZL29_1206</name>
</gene>
<feature type="compositionally biased region" description="Polar residues" evidence="1">
    <location>
        <begin position="24"/>
        <end position="41"/>
    </location>
</feature>
<evidence type="ECO:0000256" key="1">
    <source>
        <dbReference type="SAM" id="MobiDB-lite"/>
    </source>
</evidence>
<dbReference type="EMBL" id="MVBN01000001">
    <property type="protein sequence ID" value="OOK83121.1"/>
    <property type="molecule type" value="Genomic_DNA"/>
</dbReference>
<feature type="compositionally biased region" description="Basic and acidic residues" evidence="1">
    <location>
        <begin position="9"/>
        <end position="21"/>
    </location>
</feature>
<feature type="region of interest" description="Disordered" evidence="1">
    <location>
        <begin position="1"/>
        <end position="41"/>
    </location>
</feature>
<proteinExistence type="predicted"/>
<name>A0A1V3XXB1_MYCKA</name>
<organism evidence="2 3">
    <name type="scientific">Mycobacterium kansasii</name>
    <dbReference type="NCBI Taxonomy" id="1768"/>
    <lineage>
        <taxon>Bacteria</taxon>
        <taxon>Bacillati</taxon>
        <taxon>Actinomycetota</taxon>
        <taxon>Actinomycetes</taxon>
        <taxon>Mycobacteriales</taxon>
        <taxon>Mycobacteriaceae</taxon>
        <taxon>Mycobacterium</taxon>
    </lineage>
</organism>
<dbReference type="Proteomes" id="UP000188532">
    <property type="component" value="Unassembled WGS sequence"/>
</dbReference>
<accession>A0A1V3XXB1</accession>
<evidence type="ECO:0000313" key="2">
    <source>
        <dbReference type="EMBL" id="OOK83121.1"/>
    </source>
</evidence>